<evidence type="ECO:0000313" key="1">
    <source>
        <dbReference type="EMBL" id="KAF5820168.1"/>
    </source>
</evidence>
<keyword evidence="2" id="KW-1185">Reference proteome</keyword>
<dbReference type="Gramene" id="mRNA:HanXRQr2_Chr02g0085751">
    <property type="protein sequence ID" value="CDS:HanXRQr2_Chr02g0085751.1"/>
    <property type="gene ID" value="HanXRQr2_Chr02g0085751"/>
</dbReference>
<dbReference type="Proteomes" id="UP000215914">
    <property type="component" value="Unassembled WGS sequence"/>
</dbReference>
<comment type="caution">
    <text evidence="1">The sequence shown here is derived from an EMBL/GenBank/DDBJ whole genome shotgun (WGS) entry which is preliminary data.</text>
</comment>
<reference evidence="1" key="1">
    <citation type="journal article" date="2017" name="Nature">
        <title>The sunflower genome provides insights into oil metabolism, flowering and Asterid evolution.</title>
        <authorList>
            <person name="Badouin H."/>
            <person name="Gouzy J."/>
            <person name="Grassa C.J."/>
            <person name="Murat F."/>
            <person name="Staton S.E."/>
            <person name="Cottret L."/>
            <person name="Lelandais-Briere C."/>
            <person name="Owens G.L."/>
            <person name="Carrere S."/>
            <person name="Mayjonade B."/>
            <person name="Legrand L."/>
            <person name="Gill N."/>
            <person name="Kane N.C."/>
            <person name="Bowers J.E."/>
            <person name="Hubner S."/>
            <person name="Bellec A."/>
            <person name="Berard A."/>
            <person name="Berges H."/>
            <person name="Blanchet N."/>
            <person name="Boniface M.C."/>
            <person name="Brunel D."/>
            <person name="Catrice O."/>
            <person name="Chaidir N."/>
            <person name="Claudel C."/>
            <person name="Donnadieu C."/>
            <person name="Faraut T."/>
            <person name="Fievet G."/>
            <person name="Helmstetter N."/>
            <person name="King M."/>
            <person name="Knapp S.J."/>
            <person name="Lai Z."/>
            <person name="Le Paslier M.C."/>
            <person name="Lippi Y."/>
            <person name="Lorenzon L."/>
            <person name="Mandel J.R."/>
            <person name="Marage G."/>
            <person name="Marchand G."/>
            <person name="Marquand E."/>
            <person name="Bret-Mestries E."/>
            <person name="Morien E."/>
            <person name="Nambeesan S."/>
            <person name="Nguyen T."/>
            <person name="Pegot-Espagnet P."/>
            <person name="Pouilly N."/>
            <person name="Raftis F."/>
            <person name="Sallet E."/>
            <person name="Schiex T."/>
            <person name="Thomas J."/>
            <person name="Vandecasteele C."/>
            <person name="Vares D."/>
            <person name="Vear F."/>
            <person name="Vautrin S."/>
            <person name="Crespi M."/>
            <person name="Mangin B."/>
            <person name="Burke J.M."/>
            <person name="Salse J."/>
            <person name="Munos S."/>
            <person name="Vincourt P."/>
            <person name="Rieseberg L.H."/>
            <person name="Langlade N.B."/>
        </authorList>
    </citation>
    <scope>NUCLEOTIDE SEQUENCE</scope>
    <source>
        <tissue evidence="1">Leaves</tissue>
    </source>
</reference>
<organism evidence="1 2">
    <name type="scientific">Helianthus annuus</name>
    <name type="common">Common sunflower</name>
    <dbReference type="NCBI Taxonomy" id="4232"/>
    <lineage>
        <taxon>Eukaryota</taxon>
        <taxon>Viridiplantae</taxon>
        <taxon>Streptophyta</taxon>
        <taxon>Embryophyta</taxon>
        <taxon>Tracheophyta</taxon>
        <taxon>Spermatophyta</taxon>
        <taxon>Magnoliopsida</taxon>
        <taxon>eudicotyledons</taxon>
        <taxon>Gunneridae</taxon>
        <taxon>Pentapetalae</taxon>
        <taxon>asterids</taxon>
        <taxon>campanulids</taxon>
        <taxon>Asterales</taxon>
        <taxon>Asteraceae</taxon>
        <taxon>Asteroideae</taxon>
        <taxon>Heliantheae alliance</taxon>
        <taxon>Heliantheae</taxon>
        <taxon>Helianthus</taxon>
    </lineage>
</organism>
<name>A0A9K3JQX1_HELAN</name>
<evidence type="ECO:0000313" key="2">
    <source>
        <dbReference type="Proteomes" id="UP000215914"/>
    </source>
</evidence>
<reference evidence="1" key="2">
    <citation type="submission" date="2020-06" db="EMBL/GenBank/DDBJ databases">
        <title>Helianthus annuus Genome sequencing and assembly Release 2.</title>
        <authorList>
            <person name="Gouzy J."/>
            <person name="Langlade N."/>
            <person name="Munos S."/>
        </authorList>
    </citation>
    <scope>NUCLEOTIDE SEQUENCE</scope>
    <source>
        <tissue evidence="1">Leaves</tissue>
    </source>
</reference>
<protein>
    <submittedName>
        <fullName evidence="1">Uncharacterized protein</fullName>
    </submittedName>
</protein>
<proteinExistence type="predicted"/>
<accession>A0A9K3JQX1</accession>
<gene>
    <name evidence="1" type="ORF">HanXRQr2_Chr02g0085751</name>
</gene>
<sequence length="49" mass="5929">MSNNNPRNRLFTVTNRFLQRTPPLLILQTPIRTSKHEHFRSRNITKLNR</sequence>
<dbReference type="EMBL" id="MNCJ02000317">
    <property type="protein sequence ID" value="KAF5820168.1"/>
    <property type="molecule type" value="Genomic_DNA"/>
</dbReference>
<dbReference type="AlphaFoldDB" id="A0A9K3JQX1"/>